<keyword evidence="5" id="KW-1185">Reference proteome</keyword>
<proteinExistence type="predicted"/>
<reference evidence="4" key="1">
    <citation type="submission" date="2020-10" db="EMBL/GenBank/DDBJ databases">
        <authorList>
            <person name="Roach M.J.R."/>
        </authorList>
    </citation>
    <scope>NUCLEOTIDE SEQUENCE</scope>
    <source>
        <strain evidence="4">CBS 1945</strain>
    </source>
</reference>
<dbReference type="Gene3D" id="1.10.10.60">
    <property type="entry name" value="Homeodomain-like"/>
    <property type="match status" value="1"/>
</dbReference>
<dbReference type="RefSeq" id="XP_038779051.1">
    <property type="nucleotide sequence ID" value="XM_038923123.1"/>
</dbReference>
<dbReference type="Proteomes" id="UP000662931">
    <property type="component" value="Chromosome 3"/>
</dbReference>
<dbReference type="GeneID" id="62196242"/>
<evidence type="ECO:0000256" key="1">
    <source>
        <dbReference type="ARBA" id="ARBA00023125"/>
    </source>
</evidence>
<dbReference type="EMBL" id="CP064814">
    <property type="protein sequence ID" value="QPG75486.1"/>
    <property type="molecule type" value="Genomic_DNA"/>
</dbReference>
<organism evidence="4 5">
    <name type="scientific">Eeniella nana</name>
    <name type="common">Yeast</name>
    <name type="synonym">Brettanomyces nanus</name>
    <dbReference type="NCBI Taxonomy" id="13502"/>
    <lineage>
        <taxon>Eukaryota</taxon>
        <taxon>Fungi</taxon>
        <taxon>Dikarya</taxon>
        <taxon>Ascomycota</taxon>
        <taxon>Saccharomycotina</taxon>
        <taxon>Pichiomycetes</taxon>
        <taxon>Pichiales</taxon>
        <taxon>Pichiaceae</taxon>
        <taxon>Brettanomyces</taxon>
    </lineage>
</organism>
<evidence type="ECO:0000313" key="5">
    <source>
        <dbReference type="Proteomes" id="UP000662931"/>
    </source>
</evidence>
<dbReference type="GO" id="GO:0005634">
    <property type="term" value="C:nucleus"/>
    <property type="evidence" value="ECO:0007669"/>
    <property type="project" value="TreeGrafter"/>
</dbReference>
<name>A0A875S2B5_EENNA</name>
<dbReference type="GO" id="GO:0003677">
    <property type="term" value="F:DNA binding"/>
    <property type="evidence" value="ECO:0007669"/>
    <property type="project" value="UniProtKB-KW"/>
</dbReference>
<dbReference type="InterPro" id="IPR006600">
    <property type="entry name" value="HTH_CenpB_DNA-bd_dom"/>
</dbReference>
<dbReference type="OrthoDB" id="2507562at2759"/>
<dbReference type="Pfam" id="PF03221">
    <property type="entry name" value="HTH_Tnp_Tc5"/>
    <property type="match status" value="1"/>
</dbReference>
<dbReference type="PANTHER" id="PTHR19303">
    <property type="entry name" value="TRANSPOSON"/>
    <property type="match status" value="1"/>
</dbReference>
<gene>
    <name evidence="4" type="ORF">FOA43_002841</name>
</gene>
<keyword evidence="1" id="KW-0238">DNA-binding</keyword>
<dbReference type="KEGG" id="bnn:FOA43_002841"/>
<evidence type="ECO:0000256" key="2">
    <source>
        <dbReference type="SAM" id="MobiDB-lite"/>
    </source>
</evidence>
<feature type="domain" description="HTH CENPB-type" evidence="3">
    <location>
        <begin position="115"/>
        <end position="178"/>
    </location>
</feature>
<dbReference type="AlphaFoldDB" id="A0A875S2B5"/>
<feature type="compositionally biased region" description="Basic and acidic residues" evidence="2">
    <location>
        <begin position="557"/>
        <end position="566"/>
    </location>
</feature>
<evidence type="ECO:0000259" key="3">
    <source>
        <dbReference type="Pfam" id="PF03221"/>
    </source>
</evidence>
<evidence type="ECO:0000313" key="4">
    <source>
        <dbReference type="EMBL" id="QPG75486.1"/>
    </source>
</evidence>
<dbReference type="InterPro" id="IPR009057">
    <property type="entry name" value="Homeodomain-like_sf"/>
</dbReference>
<dbReference type="PANTHER" id="PTHR19303:SF73">
    <property type="entry name" value="PROTEIN PDC2"/>
    <property type="match status" value="1"/>
</dbReference>
<accession>A0A875S2B5</accession>
<protein>
    <recommendedName>
        <fullName evidence="3">HTH CENPB-type domain-containing protein</fullName>
    </recommendedName>
</protein>
<feature type="region of interest" description="Disordered" evidence="2">
    <location>
        <begin position="552"/>
        <end position="575"/>
    </location>
</feature>
<dbReference type="InterPro" id="IPR050863">
    <property type="entry name" value="CenT-Element_Derived"/>
</dbReference>
<dbReference type="SUPFAM" id="SSF46689">
    <property type="entry name" value="Homeodomain-like"/>
    <property type="match status" value="1"/>
</dbReference>
<sequence length="575" mass="67693">MSNTEKFNDDEVSIDINMGEIDSRLVYTNDYSNRYKKLPRATLEQKITVLDWHHKSERKCQQYTVGHFQKLNLFSVTKSTMNRWVLNEDELRKQYENLTLNNVKSYKTRPKFKEPLVNRCLEILYEQRCLENSPLSEKQLIAKWEDFYGLIHGNLDDSVARRSNGWVHHFKKRNEVKRDIIRRYYKEIGGSRESNSMETERLRLRTKLSHYEPEDIFELDEVSFDCVAECLKQREASRNGKKVIVAILLNSTGTEAPVPLVASTDGEAKYSSCQHGVLTSELLYKYLQDIDSEITPGRRIAVLLNGFRAHMIPRDSFDHIDLVYYSRISRDIQPMNMGIMRSYKLLVKSIYFQKVRQRLIIGGKEGYLKDSLVIDGKELMNDAMRSYRQMQKQKESQIFIRGCFEKSGLIGNFEEGMEKQFTTWKREDFKREEQLKLIFTMLDRKRLLAESFTENSVRHLNNGEVEIDINKVIFPKSEQVENIDLSDIDIVRLAKLEIEIQSSSNMVKDEVRRQNEDSKANFDAMESVQEYLSKNEGTERLMELAQQYYKNVRKKEKQNGDDPVEKRRSKRTKIS</sequence>